<keyword evidence="4" id="KW-1185">Reference proteome</keyword>
<evidence type="ECO:0008006" key="5">
    <source>
        <dbReference type="Google" id="ProtNLM"/>
    </source>
</evidence>
<evidence type="ECO:0000256" key="1">
    <source>
        <dbReference type="SAM" id="MobiDB-lite"/>
    </source>
</evidence>
<dbReference type="EMBL" id="CM032185">
    <property type="protein sequence ID" value="KAG7092031.1"/>
    <property type="molecule type" value="Genomic_DNA"/>
</dbReference>
<evidence type="ECO:0000256" key="2">
    <source>
        <dbReference type="SAM" id="Phobius"/>
    </source>
</evidence>
<dbReference type="SUPFAM" id="SSF48208">
    <property type="entry name" value="Six-hairpin glycosidases"/>
    <property type="match status" value="1"/>
</dbReference>
<dbReference type="InterPro" id="IPR008928">
    <property type="entry name" value="6-hairpin_glycosidase_sf"/>
</dbReference>
<evidence type="ECO:0000313" key="4">
    <source>
        <dbReference type="Proteomes" id="UP001049176"/>
    </source>
</evidence>
<organism evidence="3 4">
    <name type="scientific">Marasmius oreades</name>
    <name type="common">fairy-ring Marasmius</name>
    <dbReference type="NCBI Taxonomy" id="181124"/>
    <lineage>
        <taxon>Eukaryota</taxon>
        <taxon>Fungi</taxon>
        <taxon>Dikarya</taxon>
        <taxon>Basidiomycota</taxon>
        <taxon>Agaricomycotina</taxon>
        <taxon>Agaricomycetes</taxon>
        <taxon>Agaricomycetidae</taxon>
        <taxon>Agaricales</taxon>
        <taxon>Marasmiineae</taxon>
        <taxon>Marasmiaceae</taxon>
        <taxon>Marasmius</taxon>
    </lineage>
</organism>
<sequence>MTTVDTSNWRKPVITSSVQDRIQIALTALEQSVQTLSSDGQFVSKYYQSGLLYSQMAEFDRISNQTLYKDKLLSFFQSRENEREGSLKPLNIPVAAQFLRDGLQVTFAFYSITHPDPPSSTYGYAAARSYSVYNEIAFLNFAINWWKWASSSTITDSEVISGAVAGKNFTLQTHCMNNPVTGGTFDTLDPTNAVVSLLSSDYYFMYEATPSNKTYLEFATQSFNFIRSQLFTSSEYLPQNSISLDSQDSTKCTTAASGDSVNVGAWIEGLTVINRIADDASHEQLWVNDFITTRNALTHTAVPSRVFSVQGSVMSAITKSDWHTSDQILLSPGTLMGNINLPRGLAAIYQNTKSLELRADIEKYLAVQYNAILDLSTVNGSNTYSYNWTGPPMTDPAFDFDAQVTAQGVLIAAITLSGPGSGNPNTSTSSSSSHSSSVKAIVGGVVGGVAGLVVALGLFLYLRHRRTKEMSKRGGPMDISPYGINEIRGDTIVGTSSAIREKGQPLRQVSGDHQPVAEGPSLSRSEGDRDHQLPVAEGPSLPRSEGDQDNEQPPRINDVIQRLQTDMHRVLQVLHRRPDGDSESVGTQDMPPEYPGR</sequence>
<dbReference type="RefSeq" id="XP_043008501.1">
    <property type="nucleotide sequence ID" value="XM_043153217.1"/>
</dbReference>
<feature type="region of interest" description="Disordered" evidence="1">
    <location>
        <begin position="504"/>
        <end position="597"/>
    </location>
</feature>
<comment type="caution">
    <text evidence="3">The sequence shown here is derived from an EMBL/GenBank/DDBJ whole genome shotgun (WGS) entry which is preliminary data.</text>
</comment>
<name>A0A9P7RZJ6_9AGAR</name>
<evidence type="ECO:0000313" key="3">
    <source>
        <dbReference type="EMBL" id="KAG7092031.1"/>
    </source>
</evidence>
<gene>
    <name evidence="3" type="ORF">E1B28_008412</name>
</gene>
<protein>
    <recommendedName>
        <fullName evidence="5">Glycoside hydrolase family 76 protein</fullName>
    </recommendedName>
</protein>
<dbReference type="GO" id="GO:0005975">
    <property type="term" value="P:carbohydrate metabolic process"/>
    <property type="evidence" value="ECO:0007669"/>
    <property type="project" value="InterPro"/>
</dbReference>
<feature type="transmembrane region" description="Helical" evidence="2">
    <location>
        <begin position="440"/>
        <end position="462"/>
    </location>
</feature>
<reference evidence="3" key="1">
    <citation type="journal article" date="2021" name="Genome Biol. Evol.">
        <title>The assembled and annotated genome of the fairy-ring fungus Marasmius oreades.</title>
        <authorList>
            <person name="Hiltunen M."/>
            <person name="Ament-Velasquez S.L."/>
            <person name="Johannesson H."/>
        </authorList>
    </citation>
    <scope>NUCLEOTIDE SEQUENCE</scope>
    <source>
        <strain evidence="3">03SP1</strain>
    </source>
</reference>
<dbReference type="Proteomes" id="UP001049176">
    <property type="component" value="Chromosome 5"/>
</dbReference>
<dbReference type="AlphaFoldDB" id="A0A9P7RZJ6"/>
<dbReference type="OrthoDB" id="3068171at2759"/>
<accession>A0A9P7RZJ6</accession>
<keyword evidence="2" id="KW-0812">Transmembrane</keyword>
<dbReference type="GeneID" id="66077488"/>
<keyword evidence="2" id="KW-1133">Transmembrane helix</keyword>
<dbReference type="KEGG" id="more:E1B28_008412"/>
<proteinExistence type="predicted"/>
<keyword evidence="2" id="KW-0472">Membrane</keyword>